<accession>A0A9Q3K1Z5</accession>
<evidence type="ECO:0000313" key="2">
    <source>
        <dbReference type="Proteomes" id="UP000765509"/>
    </source>
</evidence>
<comment type="caution">
    <text evidence="1">The sequence shown here is derived from an EMBL/GenBank/DDBJ whole genome shotgun (WGS) entry which is preliminary data.</text>
</comment>
<dbReference type="EMBL" id="AVOT02092148">
    <property type="protein sequence ID" value="MBW0573465.1"/>
    <property type="molecule type" value="Genomic_DNA"/>
</dbReference>
<proteinExistence type="predicted"/>
<evidence type="ECO:0000313" key="1">
    <source>
        <dbReference type="EMBL" id="MBW0573465.1"/>
    </source>
</evidence>
<dbReference type="Proteomes" id="UP000765509">
    <property type="component" value="Unassembled WGS sequence"/>
</dbReference>
<sequence>MVTFSGPNYIIPNQVPNPSPILKEDISAISVWKLPGGYQRTIQGSQPPGPAGVGLSFSHQDYFKGNSQRLSIFSIIVKASSTQHSLDNSIGPYR</sequence>
<protein>
    <submittedName>
        <fullName evidence="1">Uncharacterized protein</fullName>
    </submittedName>
</protein>
<organism evidence="1 2">
    <name type="scientific">Austropuccinia psidii MF-1</name>
    <dbReference type="NCBI Taxonomy" id="1389203"/>
    <lineage>
        <taxon>Eukaryota</taxon>
        <taxon>Fungi</taxon>
        <taxon>Dikarya</taxon>
        <taxon>Basidiomycota</taxon>
        <taxon>Pucciniomycotina</taxon>
        <taxon>Pucciniomycetes</taxon>
        <taxon>Pucciniales</taxon>
        <taxon>Sphaerophragmiaceae</taxon>
        <taxon>Austropuccinia</taxon>
    </lineage>
</organism>
<name>A0A9Q3K1Z5_9BASI</name>
<dbReference type="AlphaFoldDB" id="A0A9Q3K1Z5"/>
<reference evidence="1" key="1">
    <citation type="submission" date="2021-03" db="EMBL/GenBank/DDBJ databases">
        <title>Draft genome sequence of rust myrtle Austropuccinia psidii MF-1, a brazilian biotype.</title>
        <authorList>
            <person name="Quecine M.C."/>
            <person name="Pachon D.M.R."/>
            <person name="Bonatelli M.L."/>
            <person name="Correr F.H."/>
            <person name="Franceschini L.M."/>
            <person name="Leite T.F."/>
            <person name="Margarido G.R.A."/>
            <person name="Almeida C.A."/>
            <person name="Ferrarezi J.A."/>
            <person name="Labate C.A."/>
        </authorList>
    </citation>
    <scope>NUCLEOTIDE SEQUENCE</scope>
    <source>
        <strain evidence="1">MF-1</strain>
    </source>
</reference>
<keyword evidence="2" id="KW-1185">Reference proteome</keyword>
<gene>
    <name evidence="1" type="ORF">O181_113180</name>
</gene>